<dbReference type="InterPro" id="IPR015943">
    <property type="entry name" value="WD40/YVTN_repeat-like_dom_sf"/>
</dbReference>
<feature type="repeat" description="WD" evidence="1">
    <location>
        <begin position="201"/>
        <end position="242"/>
    </location>
</feature>
<protein>
    <submittedName>
        <fullName evidence="2">WD40-like Beta Propeller Repeat</fullName>
    </submittedName>
</protein>
<sequence>MRGTLRIDPALYPGDVRFSPDGSLLTVVTNFRNPDLKYSIQEVQKRDDPDVYVWDARTLQPRASLKLPDHLSIAEEFTPDGRYLLVASNHSTGDSQPQDAAIWRYRLPELDLVDRRDLPGNPVNEIAVSPDSAFVVLAHGKKAPVLRVDGLHPVRTIGEHPVPLSRVAWSPDGHTVATATDNDNDIVRLWQADTGNLVAEVRANSNQNGQLAFSPDSGTLAAGANDWTVTLWHLDPDRAVRRLCDMLIPASRYSGQPLPDTCP</sequence>
<gene>
    <name evidence="2" type="ORF">SAMN04489716_8343</name>
</gene>
<accession>A0A1H2D714</accession>
<dbReference type="Proteomes" id="UP000198688">
    <property type="component" value="Chromosome I"/>
</dbReference>
<dbReference type="SUPFAM" id="SSF50969">
    <property type="entry name" value="YVTN repeat-like/Quinoprotein amine dehydrogenase"/>
    <property type="match status" value="1"/>
</dbReference>
<dbReference type="PANTHER" id="PTHR19879:SF9">
    <property type="entry name" value="TRANSCRIPTION INITIATION FACTOR TFIID SUBUNIT 5"/>
    <property type="match status" value="1"/>
</dbReference>
<dbReference type="InterPro" id="IPR011659">
    <property type="entry name" value="WD40"/>
</dbReference>
<evidence type="ECO:0000313" key="3">
    <source>
        <dbReference type="Proteomes" id="UP000198688"/>
    </source>
</evidence>
<dbReference type="OrthoDB" id="134501at2"/>
<dbReference type="Pfam" id="PF07676">
    <property type="entry name" value="PD40"/>
    <property type="match status" value="1"/>
</dbReference>
<keyword evidence="3" id="KW-1185">Reference proteome</keyword>
<name>A0A1H2D714_9ACTN</name>
<keyword evidence="1" id="KW-0853">WD repeat</keyword>
<dbReference type="InterPro" id="IPR001680">
    <property type="entry name" value="WD40_rpt"/>
</dbReference>
<proteinExistence type="predicted"/>
<dbReference type="Gene3D" id="2.130.10.10">
    <property type="entry name" value="YVTN repeat-like/Quinoprotein amine dehydrogenase"/>
    <property type="match status" value="2"/>
</dbReference>
<dbReference type="SMART" id="SM00320">
    <property type="entry name" value="WD40"/>
    <property type="match status" value="2"/>
</dbReference>
<dbReference type="PROSITE" id="PS50082">
    <property type="entry name" value="WD_REPEATS_2"/>
    <property type="match status" value="1"/>
</dbReference>
<evidence type="ECO:0000256" key="1">
    <source>
        <dbReference type="PROSITE-ProRule" id="PRU00221"/>
    </source>
</evidence>
<dbReference type="InterPro" id="IPR011044">
    <property type="entry name" value="Quino_amine_DH_bsu"/>
</dbReference>
<dbReference type="EMBL" id="LT629758">
    <property type="protein sequence ID" value="SDT78369.1"/>
    <property type="molecule type" value="Genomic_DNA"/>
</dbReference>
<organism evidence="2 3">
    <name type="scientific">Actinoplanes derwentensis</name>
    <dbReference type="NCBI Taxonomy" id="113562"/>
    <lineage>
        <taxon>Bacteria</taxon>
        <taxon>Bacillati</taxon>
        <taxon>Actinomycetota</taxon>
        <taxon>Actinomycetes</taxon>
        <taxon>Micromonosporales</taxon>
        <taxon>Micromonosporaceae</taxon>
        <taxon>Actinoplanes</taxon>
    </lineage>
</organism>
<reference evidence="2 3" key="1">
    <citation type="submission" date="2016-10" db="EMBL/GenBank/DDBJ databases">
        <authorList>
            <person name="de Groot N.N."/>
        </authorList>
    </citation>
    <scope>NUCLEOTIDE SEQUENCE [LARGE SCALE GENOMIC DNA]</scope>
    <source>
        <strain evidence="2 3">DSM 43941</strain>
    </source>
</reference>
<dbReference type="STRING" id="113562.SAMN04489716_8343"/>
<dbReference type="AlphaFoldDB" id="A0A1H2D714"/>
<dbReference type="PANTHER" id="PTHR19879">
    <property type="entry name" value="TRANSCRIPTION INITIATION FACTOR TFIID"/>
    <property type="match status" value="1"/>
</dbReference>
<dbReference type="Pfam" id="PF00400">
    <property type="entry name" value="WD40"/>
    <property type="match status" value="2"/>
</dbReference>
<evidence type="ECO:0000313" key="2">
    <source>
        <dbReference type="EMBL" id="SDT78369.1"/>
    </source>
</evidence>